<proteinExistence type="predicted"/>
<dbReference type="EMBL" id="CP126651">
    <property type="protein sequence ID" value="WJZ85066.1"/>
    <property type="molecule type" value="Genomic_DNA"/>
</dbReference>
<protein>
    <submittedName>
        <fullName evidence="1">Uncharacterized protein</fullName>
    </submittedName>
</protein>
<dbReference type="InterPro" id="IPR032675">
    <property type="entry name" value="LRR_dom_sf"/>
</dbReference>
<dbReference type="SUPFAM" id="SSF52047">
    <property type="entry name" value="RNI-like"/>
    <property type="match status" value="1"/>
</dbReference>
<keyword evidence="2" id="KW-1185">Reference proteome</keyword>
<accession>A0ABY9BQK5</accession>
<reference evidence="1 2" key="1">
    <citation type="journal article" date="2023" name="Hortic Res">
        <title>The complete reference genome for grapevine (Vitis vinifera L.) genetics and breeding.</title>
        <authorList>
            <person name="Shi X."/>
            <person name="Cao S."/>
            <person name="Wang X."/>
            <person name="Huang S."/>
            <person name="Wang Y."/>
            <person name="Liu Z."/>
            <person name="Liu W."/>
            <person name="Leng X."/>
            <person name="Peng Y."/>
            <person name="Wang N."/>
            <person name="Wang Y."/>
            <person name="Ma Z."/>
            <person name="Xu X."/>
            <person name="Zhang F."/>
            <person name="Xue H."/>
            <person name="Zhong H."/>
            <person name="Wang Y."/>
            <person name="Zhang K."/>
            <person name="Velt A."/>
            <person name="Avia K."/>
            <person name="Holtgrawe D."/>
            <person name="Grimplet J."/>
            <person name="Matus J.T."/>
            <person name="Ware D."/>
            <person name="Wu X."/>
            <person name="Wang H."/>
            <person name="Liu C."/>
            <person name="Fang Y."/>
            <person name="Rustenholz C."/>
            <person name="Cheng Z."/>
            <person name="Xiao H."/>
            <person name="Zhou Y."/>
        </authorList>
    </citation>
    <scope>NUCLEOTIDE SEQUENCE [LARGE SCALE GENOMIC DNA]</scope>
    <source>
        <strain evidence="2">cv. Pinot noir / PN40024</strain>
        <tissue evidence="1">Leaf</tissue>
    </source>
</reference>
<dbReference type="Gene3D" id="3.80.10.10">
    <property type="entry name" value="Ribonuclease Inhibitor"/>
    <property type="match status" value="1"/>
</dbReference>
<organism evidence="1 2">
    <name type="scientific">Vitis vinifera</name>
    <name type="common">Grape</name>
    <dbReference type="NCBI Taxonomy" id="29760"/>
    <lineage>
        <taxon>Eukaryota</taxon>
        <taxon>Viridiplantae</taxon>
        <taxon>Streptophyta</taxon>
        <taxon>Embryophyta</taxon>
        <taxon>Tracheophyta</taxon>
        <taxon>Spermatophyta</taxon>
        <taxon>Magnoliopsida</taxon>
        <taxon>eudicotyledons</taxon>
        <taxon>Gunneridae</taxon>
        <taxon>Pentapetalae</taxon>
        <taxon>rosids</taxon>
        <taxon>Vitales</taxon>
        <taxon>Vitaceae</taxon>
        <taxon>Viteae</taxon>
        <taxon>Vitis</taxon>
    </lineage>
</organism>
<dbReference type="Proteomes" id="UP001227230">
    <property type="component" value="Chromosome 4"/>
</dbReference>
<evidence type="ECO:0000313" key="2">
    <source>
        <dbReference type="Proteomes" id="UP001227230"/>
    </source>
</evidence>
<name>A0ABY9BQK5_VITVI</name>
<sequence length="73" mass="8124">MNDGVVSKLDLGRCLVSDEALACRTLKELIISERCELDRFWGLVFEANESLEELDLSLLNVSDVSLIAIAEHC</sequence>
<gene>
    <name evidence="1" type="ORF">VitviT2T_004631</name>
</gene>
<evidence type="ECO:0000313" key="1">
    <source>
        <dbReference type="EMBL" id="WJZ85066.1"/>
    </source>
</evidence>